<accession>A0A9P4J4M5</accession>
<gene>
    <name evidence="2" type="ORF">K461DRAFT_276561</name>
</gene>
<proteinExistence type="predicted"/>
<dbReference type="PROSITE" id="PS50181">
    <property type="entry name" value="FBOX"/>
    <property type="match status" value="1"/>
</dbReference>
<reference evidence="2" key="1">
    <citation type="journal article" date="2020" name="Stud. Mycol.">
        <title>101 Dothideomycetes genomes: a test case for predicting lifestyles and emergence of pathogens.</title>
        <authorList>
            <person name="Haridas S."/>
            <person name="Albert R."/>
            <person name="Binder M."/>
            <person name="Bloem J."/>
            <person name="Labutti K."/>
            <person name="Salamov A."/>
            <person name="Andreopoulos B."/>
            <person name="Baker S."/>
            <person name="Barry K."/>
            <person name="Bills G."/>
            <person name="Bluhm B."/>
            <person name="Cannon C."/>
            <person name="Castanera R."/>
            <person name="Culley D."/>
            <person name="Daum C."/>
            <person name="Ezra D."/>
            <person name="Gonzalez J."/>
            <person name="Henrissat B."/>
            <person name="Kuo A."/>
            <person name="Liang C."/>
            <person name="Lipzen A."/>
            <person name="Lutzoni F."/>
            <person name="Magnuson J."/>
            <person name="Mondo S."/>
            <person name="Nolan M."/>
            <person name="Ohm R."/>
            <person name="Pangilinan J."/>
            <person name="Park H.-J."/>
            <person name="Ramirez L."/>
            <person name="Alfaro M."/>
            <person name="Sun H."/>
            <person name="Tritt A."/>
            <person name="Yoshinaga Y."/>
            <person name="Zwiers L.-H."/>
            <person name="Turgeon B."/>
            <person name="Goodwin S."/>
            <person name="Spatafora J."/>
            <person name="Crous P."/>
            <person name="Grigoriev I."/>
        </authorList>
    </citation>
    <scope>NUCLEOTIDE SEQUENCE</scope>
    <source>
        <strain evidence="2">CBS 260.36</strain>
    </source>
</reference>
<comment type="caution">
    <text evidence="2">The sequence shown here is derived from an EMBL/GenBank/DDBJ whole genome shotgun (WGS) entry which is preliminary data.</text>
</comment>
<protein>
    <recommendedName>
        <fullName evidence="1">F-box domain-containing protein</fullName>
    </recommendedName>
</protein>
<feature type="domain" description="F-box" evidence="1">
    <location>
        <begin position="5"/>
        <end position="55"/>
    </location>
</feature>
<dbReference type="Pfam" id="PF12937">
    <property type="entry name" value="F-box-like"/>
    <property type="match status" value="1"/>
</dbReference>
<dbReference type="SUPFAM" id="SSF81383">
    <property type="entry name" value="F-box domain"/>
    <property type="match status" value="1"/>
</dbReference>
<evidence type="ECO:0000313" key="3">
    <source>
        <dbReference type="Proteomes" id="UP000799439"/>
    </source>
</evidence>
<name>A0A9P4J4M5_9PEZI</name>
<dbReference type="InterPro" id="IPR036047">
    <property type="entry name" value="F-box-like_dom_sf"/>
</dbReference>
<dbReference type="Gene3D" id="1.20.1280.50">
    <property type="match status" value="1"/>
</dbReference>
<evidence type="ECO:0000259" key="1">
    <source>
        <dbReference type="PROSITE" id="PS50181"/>
    </source>
</evidence>
<dbReference type="Proteomes" id="UP000799439">
    <property type="component" value="Unassembled WGS sequence"/>
</dbReference>
<sequence length="459" mass="51515">MAHQSSLLDRLPPEVIHIILRFLSQAELCALCRVNKVYQTLAEPILYLSLEWTWLPRQAPPVCAFLRTILRRPDLAAHVHNVALLGSVFYEPRFRGKPVPMVPTGALCLTEATRTIDLARVPFATGWKQQLHAGIMDAIVALLLSQLHNLTNLTLGPNFTMYTDTLGMLLRWTLCTDGSHGLSTFRYLREVDYEQRVHVHRAMQGGSTANVLPFFYLPSVRAFTVGLDNPNLLIWPATLPSSPTITSLDIAYVREGHIGNLLAVTPALKTLRWQFHYSPRSKHATSTSVIDLDEFSIALSKVRNTLKELSISARCCPGPGETELPFLNLKGILNGLADFCHLHKLEIPLPFLVTFSPDKGVRLQDAVPPQICHLTLTDELLDHRVISENLWDTGGNDWDDDALLADITRWLSGYKVSHPNLSTLHLLSKTLEFYLESEELQELGRRHGMTIYISSQARG</sequence>
<dbReference type="AlphaFoldDB" id="A0A9P4J4M5"/>
<dbReference type="InterPro" id="IPR001810">
    <property type="entry name" value="F-box_dom"/>
</dbReference>
<evidence type="ECO:0000313" key="2">
    <source>
        <dbReference type="EMBL" id="KAF2155347.1"/>
    </source>
</evidence>
<keyword evidence="3" id="KW-1185">Reference proteome</keyword>
<dbReference type="OrthoDB" id="3705926at2759"/>
<dbReference type="EMBL" id="ML996083">
    <property type="protein sequence ID" value="KAF2155347.1"/>
    <property type="molecule type" value="Genomic_DNA"/>
</dbReference>
<organism evidence="2 3">
    <name type="scientific">Myriangium duriaei CBS 260.36</name>
    <dbReference type="NCBI Taxonomy" id="1168546"/>
    <lineage>
        <taxon>Eukaryota</taxon>
        <taxon>Fungi</taxon>
        <taxon>Dikarya</taxon>
        <taxon>Ascomycota</taxon>
        <taxon>Pezizomycotina</taxon>
        <taxon>Dothideomycetes</taxon>
        <taxon>Dothideomycetidae</taxon>
        <taxon>Myriangiales</taxon>
        <taxon>Myriangiaceae</taxon>
        <taxon>Myriangium</taxon>
    </lineage>
</organism>